<dbReference type="EMBL" id="JABDHM010000131">
    <property type="protein sequence ID" value="KAF5217534.1"/>
    <property type="molecule type" value="Genomic_DNA"/>
</dbReference>
<feature type="compositionally biased region" description="Gly residues" evidence="1">
    <location>
        <begin position="97"/>
        <end position="113"/>
    </location>
</feature>
<feature type="compositionally biased region" description="Acidic residues" evidence="1">
    <location>
        <begin position="205"/>
        <end position="218"/>
    </location>
</feature>
<evidence type="ECO:0000313" key="3">
    <source>
        <dbReference type="EMBL" id="KAF5217534.1"/>
    </source>
</evidence>
<accession>A0A7J6XSM8</accession>
<sequence>MAMMMTGRVLLVCALCVLWCGAGGVYARDVDNNAQGGCVASEVLSTNWFHLSSGCEETALTPPLRSALPISAVEASTVEEVSSPCDGSCSRSAGDSVTGGGVGGLDGSLGGTGDVSRAGVSVVGSSGPREDCKENRGANLVSSLGGAPPTPISSDDASHSLNGELSTRTECQETVKHSESKKIAESKVKTPEMSTPLKEHHSNTEDTEEKEVADEGPAEGEARQNAVVTKDSSSDVQAPLPLPQIQQSQPPGQETPVVTSLQDAKPPEKQSQATPILSTEEKSPKAAVTAIGEGDPPTTTHDLQSSTEENHKTLQSPATTTSETQGQHLKDGMAEQQGQDATTADLVKNAATGNPAGRTATSISTSGSGESQRKPAKENDDTQRPNRKKPQNGLEDVNTKDAPTATETAPQTAEMVTNTQTNNTATVGDSDGSTAVSHTTSPLLLLLLVACAAAAAVVAA</sequence>
<feature type="compositionally biased region" description="Low complexity" evidence="1">
    <location>
        <begin position="402"/>
        <end position="426"/>
    </location>
</feature>
<dbReference type="VEuPathDB" id="TriTrypDB:BCY84_13296"/>
<feature type="compositionally biased region" description="Polar residues" evidence="1">
    <location>
        <begin position="297"/>
        <end position="327"/>
    </location>
</feature>
<keyword evidence="2" id="KW-0732">Signal</keyword>
<feature type="compositionally biased region" description="Low complexity" evidence="1">
    <location>
        <begin position="114"/>
        <end position="127"/>
    </location>
</feature>
<proteinExistence type="predicted"/>
<feature type="compositionally biased region" description="Low complexity" evidence="1">
    <location>
        <begin position="237"/>
        <end position="252"/>
    </location>
</feature>
<feature type="chain" id="PRO_5029641281" evidence="2">
    <location>
        <begin position="28"/>
        <end position="460"/>
    </location>
</feature>
<feature type="region of interest" description="Disordered" evidence="1">
    <location>
        <begin position="83"/>
        <end position="433"/>
    </location>
</feature>
<name>A0A7J6XSM8_TRYCR</name>
<feature type="signal peptide" evidence="2">
    <location>
        <begin position="1"/>
        <end position="27"/>
    </location>
</feature>
<dbReference type="Proteomes" id="UP000583944">
    <property type="component" value="Unassembled WGS sequence"/>
</dbReference>
<evidence type="ECO:0000256" key="2">
    <source>
        <dbReference type="SAM" id="SignalP"/>
    </source>
</evidence>
<feature type="compositionally biased region" description="Polar residues" evidence="1">
    <location>
        <begin position="152"/>
        <end position="169"/>
    </location>
</feature>
<gene>
    <name evidence="3" type="ORF">ECC02_009591</name>
</gene>
<reference evidence="3 4" key="1">
    <citation type="journal article" date="2019" name="Genome Biol. Evol.">
        <title>Nanopore Sequencing Significantly Improves Genome Assembly of the Protozoan Parasite Trypanosoma cruzi.</title>
        <authorList>
            <person name="Diaz-Viraque F."/>
            <person name="Pita S."/>
            <person name="Greif G."/>
            <person name="de Souza R.C.M."/>
            <person name="Iraola G."/>
            <person name="Robello C."/>
        </authorList>
    </citation>
    <scope>NUCLEOTIDE SEQUENCE [LARGE SCALE GENOMIC DNA]</scope>
    <source>
        <strain evidence="3 4">Berenice</strain>
    </source>
</reference>
<protein>
    <submittedName>
        <fullName evidence="3">Mucin-associated surface protein (MASP) subgroup S091</fullName>
    </submittedName>
</protein>
<dbReference type="AlphaFoldDB" id="A0A7J6XSM8"/>
<feature type="compositionally biased region" description="Basic and acidic residues" evidence="1">
    <location>
        <begin position="170"/>
        <end position="190"/>
    </location>
</feature>
<feature type="compositionally biased region" description="Polar residues" evidence="1">
    <location>
        <begin position="359"/>
        <end position="370"/>
    </location>
</feature>
<feature type="compositionally biased region" description="Basic and acidic residues" evidence="1">
    <location>
        <begin position="371"/>
        <end position="384"/>
    </location>
</feature>
<organism evidence="3 4">
    <name type="scientific">Trypanosoma cruzi</name>
    <dbReference type="NCBI Taxonomy" id="5693"/>
    <lineage>
        <taxon>Eukaryota</taxon>
        <taxon>Discoba</taxon>
        <taxon>Euglenozoa</taxon>
        <taxon>Kinetoplastea</taxon>
        <taxon>Metakinetoplastina</taxon>
        <taxon>Trypanosomatida</taxon>
        <taxon>Trypanosomatidae</taxon>
        <taxon>Trypanosoma</taxon>
        <taxon>Schizotrypanum</taxon>
    </lineage>
</organism>
<comment type="caution">
    <text evidence="3">The sequence shown here is derived from an EMBL/GenBank/DDBJ whole genome shotgun (WGS) entry which is preliminary data.</text>
</comment>
<dbReference type="VEuPathDB" id="TriTrypDB:ECC02_009591"/>
<evidence type="ECO:0000256" key="1">
    <source>
        <dbReference type="SAM" id="MobiDB-lite"/>
    </source>
</evidence>
<feature type="compositionally biased region" description="Polar residues" evidence="1">
    <location>
        <begin position="226"/>
        <end position="236"/>
    </location>
</feature>
<evidence type="ECO:0000313" key="4">
    <source>
        <dbReference type="Proteomes" id="UP000583944"/>
    </source>
</evidence>